<evidence type="ECO:0000313" key="2">
    <source>
        <dbReference type="Proteomes" id="UP000198964"/>
    </source>
</evidence>
<dbReference type="PROSITE" id="PS51257">
    <property type="entry name" value="PROKAR_LIPOPROTEIN"/>
    <property type="match status" value="1"/>
</dbReference>
<name>A0A1I2EDE2_9BACT</name>
<dbReference type="NCBIfam" id="NF040494">
    <property type="entry name" value="nitrored_ArsF"/>
    <property type="match status" value="1"/>
</dbReference>
<accession>A0A1I2EDE2</accession>
<reference evidence="1 2" key="1">
    <citation type="submission" date="2016-10" db="EMBL/GenBank/DDBJ databases">
        <authorList>
            <person name="de Groot N.N."/>
        </authorList>
    </citation>
    <scope>NUCLEOTIDE SEQUENCE [LARGE SCALE GENOMIC DNA]</scope>
    <source>
        <strain evidence="1 2">CGMCC 1.9156</strain>
    </source>
</reference>
<dbReference type="RefSeq" id="WP_093918737.1">
    <property type="nucleotide sequence ID" value="NZ_FONW01000002.1"/>
</dbReference>
<protein>
    <submittedName>
        <fullName evidence="1">Uncharacterized protein</fullName>
    </submittedName>
</protein>
<evidence type="ECO:0000313" key="1">
    <source>
        <dbReference type="EMBL" id="SFE90488.1"/>
    </source>
</evidence>
<sequence>MRFFLIGLLVTVLGACVEQTPVKSDKLVLPEQGQIGLYYFRTSVRCETCNAIEKIIQDELAGKYEGDLKSGRLVFRQFNLDEADCAKFAGQFDVVFKSLVVLKDSQQVNLTEEAFLYVLPKPEKFKAILEQTIDQF</sequence>
<dbReference type="STRING" id="655355.SAMN05216283_10248"/>
<dbReference type="InterPro" id="IPR047698">
    <property type="entry name" value="ArsF-like"/>
</dbReference>
<organism evidence="1 2">
    <name type="scientific">Sunxiuqinia elliptica</name>
    <dbReference type="NCBI Taxonomy" id="655355"/>
    <lineage>
        <taxon>Bacteria</taxon>
        <taxon>Pseudomonadati</taxon>
        <taxon>Bacteroidota</taxon>
        <taxon>Bacteroidia</taxon>
        <taxon>Marinilabiliales</taxon>
        <taxon>Prolixibacteraceae</taxon>
        <taxon>Sunxiuqinia</taxon>
    </lineage>
</organism>
<dbReference type="AlphaFoldDB" id="A0A1I2EDE2"/>
<proteinExistence type="predicted"/>
<gene>
    <name evidence="1" type="ORF">SAMN05216283_10248</name>
</gene>
<dbReference type="EMBL" id="FONW01000002">
    <property type="protein sequence ID" value="SFE90488.1"/>
    <property type="molecule type" value="Genomic_DNA"/>
</dbReference>
<keyword evidence="2" id="KW-1185">Reference proteome</keyword>
<dbReference type="Proteomes" id="UP000198964">
    <property type="component" value="Unassembled WGS sequence"/>
</dbReference>